<reference evidence="2" key="1">
    <citation type="journal article" date="2022" name="bioRxiv">
        <title>Sequencing and chromosome-scale assembly of the giantPleurodeles waltlgenome.</title>
        <authorList>
            <person name="Brown T."/>
            <person name="Elewa A."/>
            <person name="Iarovenko S."/>
            <person name="Subramanian E."/>
            <person name="Araus A.J."/>
            <person name="Petzold A."/>
            <person name="Susuki M."/>
            <person name="Suzuki K.-i.T."/>
            <person name="Hayashi T."/>
            <person name="Toyoda A."/>
            <person name="Oliveira C."/>
            <person name="Osipova E."/>
            <person name="Leigh N.D."/>
            <person name="Simon A."/>
            <person name="Yun M.H."/>
        </authorList>
    </citation>
    <scope>NUCLEOTIDE SEQUENCE</scope>
    <source>
        <strain evidence="2">20211129_DDA</strain>
        <tissue evidence="2">Liver</tissue>
    </source>
</reference>
<dbReference type="Proteomes" id="UP001066276">
    <property type="component" value="Chromosome 3_1"/>
</dbReference>
<protein>
    <submittedName>
        <fullName evidence="2">Uncharacterized protein</fullName>
    </submittedName>
</protein>
<proteinExistence type="predicted"/>
<accession>A0AAV7UM21</accession>
<evidence type="ECO:0000313" key="2">
    <source>
        <dbReference type="EMBL" id="KAJ1189852.1"/>
    </source>
</evidence>
<organism evidence="2 3">
    <name type="scientific">Pleurodeles waltl</name>
    <name type="common">Iberian ribbed newt</name>
    <dbReference type="NCBI Taxonomy" id="8319"/>
    <lineage>
        <taxon>Eukaryota</taxon>
        <taxon>Metazoa</taxon>
        <taxon>Chordata</taxon>
        <taxon>Craniata</taxon>
        <taxon>Vertebrata</taxon>
        <taxon>Euteleostomi</taxon>
        <taxon>Amphibia</taxon>
        <taxon>Batrachia</taxon>
        <taxon>Caudata</taxon>
        <taxon>Salamandroidea</taxon>
        <taxon>Salamandridae</taxon>
        <taxon>Pleurodelinae</taxon>
        <taxon>Pleurodeles</taxon>
    </lineage>
</organism>
<feature type="compositionally biased region" description="Low complexity" evidence="1">
    <location>
        <begin position="122"/>
        <end position="136"/>
    </location>
</feature>
<evidence type="ECO:0000313" key="3">
    <source>
        <dbReference type="Proteomes" id="UP001066276"/>
    </source>
</evidence>
<feature type="region of interest" description="Disordered" evidence="1">
    <location>
        <begin position="122"/>
        <end position="159"/>
    </location>
</feature>
<dbReference type="EMBL" id="JANPWB010000005">
    <property type="protein sequence ID" value="KAJ1189852.1"/>
    <property type="molecule type" value="Genomic_DNA"/>
</dbReference>
<evidence type="ECO:0000256" key="1">
    <source>
        <dbReference type="SAM" id="MobiDB-lite"/>
    </source>
</evidence>
<comment type="caution">
    <text evidence="2">The sequence shown here is derived from an EMBL/GenBank/DDBJ whole genome shotgun (WGS) entry which is preliminary data.</text>
</comment>
<keyword evidence="3" id="KW-1185">Reference proteome</keyword>
<name>A0AAV7UM21_PLEWA</name>
<sequence>MSPCLHPPILLVPQGPVRAHQGASTLGRAVPTTPPVSCLLHQQVLRMTPARRSSTPQSQGHVRVNRHLSAMVHLRLVSPGLGLRCASTIPMVNARPGPRAPERRYAVGEGHRCHLRPAALHLASPPSSAPLGPSSGTPFAMQLKVRRANDRSPVPPSHS</sequence>
<gene>
    <name evidence="2" type="ORF">NDU88_006594</name>
</gene>
<dbReference type="AlphaFoldDB" id="A0AAV7UM21"/>